<proteinExistence type="predicted"/>
<organism evidence="1 2">
    <name type="scientific">Mycetocola miduiensis</name>
    <dbReference type="NCBI Taxonomy" id="995034"/>
    <lineage>
        <taxon>Bacteria</taxon>
        <taxon>Bacillati</taxon>
        <taxon>Actinomycetota</taxon>
        <taxon>Actinomycetes</taxon>
        <taxon>Micrococcales</taxon>
        <taxon>Microbacteriaceae</taxon>
        <taxon>Mycetocola</taxon>
    </lineage>
</organism>
<evidence type="ECO:0008006" key="3">
    <source>
        <dbReference type="Google" id="ProtNLM"/>
    </source>
</evidence>
<sequence length="69" mass="8108">MSDLTAWIQAYERAWESNAPGDIRSLFTDDAAYYTEPWIEPWRGGVIRPAPDNRAVEFTEWWMDQSRPS</sequence>
<reference evidence="2" key="1">
    <citation type="submission" date="2016-10" db="EMBL/GenBank/DDBJ databases">
        <authorList>
            <person name="Varghese N."/>
            <person name="Submissions S."/>
        </authorList>
    </citation>
    <scope>NUCLEOTIDE SEQUENCE [LARGE SCALE GENOMIC DNA]</scope>
    <source>
        <strain evidence="2">CGMCC 1.11101</strain>
    </source>
</reference>
<evidence type="ECO:0000313" key="1">
    <source>
        <dbReference type="EMBL" id="SFN59462.1"/>
    </source>
</evidence>
<dbReference type="EMBL" id="FOVM01000003">
    <property type="protein sequence ID" value="SFN59462.1"/>
    <property type="molecule type" value="Genomic_DNA"/>
</dbReference>
<keyword evidence="2" id="KW-1185">Reference proteome</keyword>
<dbReference type="STRING" id="995034.SAMN05216219_1300"/>
<accession>A0A1I5AAJ1</accession>
<dbReference type="Proteomes" id="UP000198867">
    <property type="component" value="Unassembled WGS sequence"/>
</dbReference>
<dbReference type="SUPFAM" id="SSF54427">
    <property type="entry name" value="NTF2-like"/>
    <property type="match status" value="1"/>
</dbReference>
<name>A0A1I5AAJ1_9MICO</name>
<evidence type="ECO:0000313" key="2">
    <source>
        <dbReference type="Proteomes" id="UP000198867"/>
    </source>
</evidence>
<protein>
    <recommendedName>
        <fullName evidence="3">SnoaL-like domain-containing protein</fullName>
    </recommendedName>
</protein>
<dbReference type="OrthoDB" id="8526151at2"/>
<dbReference type="AlphaFoldDB" id="A0A1I5AAJ1"/>
<dbReference type="RefSeq" id="WP_090709878.1">
    <property type="nucleotide sequence ID" value="NZ_FOVM01000003.1"/>
</dbReference>
<dbReference type="InterPro" id="IPR032710">
    <property type="entry name" value="NTF2-like_dom_sf"/>
</dbReference>
<gene>
    <name evidence="1" type="ORF">SAMN05216219_1300</name>
</gene>